<accession>A0A0B6Y984</accession>
<evidence type="ECO:0000313" key="1">
    <source>
        <dbReference type="EMBL" id="CEK52744.1"/>
    </source>
</evidence>
<reference evidence="1" key="1">
    <citation type="submission" date="2014-12" db="EMBL/GenBank/DDBJ databases">
        <title>Insight into the proteome of Arion vulgaris.</title>
        <authorList>
            <person name="Aradska J."/>
            <person name="Bulat T."/>
            <person name="Smidak R."/>
            <person name="Sarate P."/>
            <person name="Gangsoo J."/>
            <person name="Sialana F."/>
            <person name="Bilban M."/>
            <person name="Lubec G."/>
        </authorList>
    </citation>
    <scope>NUCLEOTIDE SEQUENCE</scope>
    <source>
        <tissue evidence="1">Skin</tissue>
    </source>
</reference>
<sequence>MALSMSAEIAHYLPSVAQSANSVTPATILEISCKTCTLILVCIRTYNLQSDNRQMS</sequence>
<protein>
    <submittedName>
        <fullName evidence="1">Uncharacterized protein</fullName>
    </submittedName>
</protein>
<organism evidence="1">
    <name type="scientific">Arion vulgaris</name>
    <dbReference type="NCBI Taxonomy" id="1028688"/>
    <lineage>
        <taxon>Eukaryota</taxon>
        <taxon>Metazoa</taxon>
        <taxon>Spiralia</taxon>
        <taxon>Lophotrochozoa</taxon>
        <taxon>Mollusca</taxon>
        <taxon>Gastropoda</taxon>
        <taxon>Heterobranchia</taxon>
        <taxon>Euthyneura</taxon>
        <taxon>Panpulmonata</taxon>
        <taxon>Eupulmonata</taxon>
        <taxon>Stylommatophora</taxon>
        <taxon>Helicina</taxon>
        <taxon>Arionoidea</taxon>
        <taxon>Arionidae</taxon>
        <taxon>Arion</taxon>
    </lineage>
</organism>
<dbReference type="EMBL" id="HACG01005879">
    <property type="protein sequence ID" value="CEK52744.1"/>
    <property type="molecule type" value="Transcribed_RNA"/>
</dbReference>
<proteinExistence type="predicted"/>
<gene>
    <name evidence="1" type="primary">ORF17880</name>
</gene>
<dbReference type="AlphaFoldDB" id="A0A0B6Y984"/>
<name>A0A0B6Y984_9EUPU</name>